<proteinExistence type="predicted"/>
<dbReference type="Proteomes" id="UP001290455">
    <property type="component" value="Unassembled WGS sequence"/>
</dbReference>
<dbReference type="RefSeq" id="WP_322446935.1">
    <property type="nucleotide sequence ID" value="NZ_JAXOFX010000007.1"/>
</dbReference>
<name>A0ABU5IZM8_9BACI</name>
<evidence type="ECO:0000313" key="3">
    <source>
        <dbReference type="Proteomes" id="UP001290455"/>
    </source>
</evidence>
<comment type="caution">
    <text evidence="2">The sequence shown here is derived from an EMBL/GenBank/DDBJ whole genome shotgun (WGS) entry which is preliminary data.</text>
</comment>
<feature type="domain" description="RCK N-terminal" evidence="1">
    <location>
        <begin position="1"/>
        <end position="79"/>
    </location>
</feature>
<dbReference type="SUPFAM" id="SSF51735">
    <property type="entry name" value="NAD(P)-binding Rossmann-fold domains"/>
    <property type="match status" value="1"/>
</dbReference>
<gene>
    <name evidence="2" type="ORF">SM124_12520</name>
</gene>
<reference evidence="2 3" key="1">
    <citation type="submission" date="2023-11" db="EMBL/GenBank/DDBJ databases">
        <title>Bacillus jintuensis, isolated from a mudflat on the Beibu Gulf coast.</title>
        <authorList>
            <person name="Li M."/>
        </authorList>
    </citation>
    <scope>NUCLEOTIDE SEQUENCE [LARGE SCALE GENOMIC DNA]</scope>
    <source>
        <strain evidence="2 3">31A1R</strain>
    </source>
</reference>
<dbReference type="Gene3D" id="3.40.50.720">
    <property type="entry name" value="NAD(P)-binding Rossmann-like Domain"/>
    <property type="match status" value="1"/>
</dbReference>
<evidence type="ECO:0000313" key="2">
    <source>
        <dbReference type="EMBL" id="MDZ5472576.1"/>
    </source>
</evidence>
<dbReference type="InterPro" id="IPR036291">
    <property type="entry name" value="NAD(P)-bd_dom_sf"/>
</dbReference>
<keyword evidence="3" id="KW-1185">Reference proteome</keyword>
<organism evidence="2 3">
    <name type="scientific">Robertmurraya mangrovi</name>
    <dbReference type="NCBI Taxonomy" id="3098077"/>
    <lineage>
        <taxon>Bacteria</taxon>
        <taxon>Bacillati</taxon>
        <taxon>Bacillota</taxon>
        <taxon>Bacilli</taxon>
        <taxon>Bacillales</taxon>
        <taxon>Bacillaceae</taxon>
        <taxon>Robertmurraya</taxon>
    </lineage>
</organism>
<dbReference type="EMBL" id="JAXOFX010000007">
    <property type="protein sequence ID" value="MDZ5472576.1"/>
    <property type="molecule type" value="Genomic_DNA"/>
</dbReference>
<accession>A0ABU5IZM8</accession>
<dbReference type="Pfam" id="PF02254">
    <property type="entry name" value="TrkA_N"/>
    <property type="match status" value="1"/>
</dbReference>
<protein>
    <submittedName>
        <fullName evidence="2">NAD-binding protein</fullName>
    </submittedName>
</protein>
<evidence type="ECO:0000259" key="1">
    <source>
        <dbReference type="PROSITE" id="PS51201"/>
    </source>
</evidence>
<dbReference type="InterPro" id="IPR003148">
    <property type="entry name" value="RCK_N"/>
</dbReference>
<dbReference type="PROSITE" id="PS51201">
    <property type="entry name" value="RCK_N"/>
    <property type="match status" value="1"/>
</dbReference>
<sequence>MHGDAADENVLQKANIAHARSIVIFSDDSIKDSQLSDGKSLLIATAIERLAGDLHITVEIQVEKHIELFRHVSVDEFIISDEMISRMAAQSVLAKGVTKIYSQLMSRQLGDDLYQIPAAARWNTYRDAFYDLLENGATLISDGDALDINRRLDEKIAPDSTLYIVCNKDTYEKIRRND</sequence>